<dbReference type="PROSITE" id="PS50865">
    <property type="entry name" value="ZF_MYND_2"/>
    <property type="match status" value="1"/>
</dbReference>
<feature type="region of interest" description="Disordered" evidence="18">
    <location>
        <begin position="726"/>
        <end position="747"/>
    </location>
</feature>
<evidence type="ECO:0000256" key="10">
    <source>
        <dbReference type="ARBA" id="ARBA00022833"/>
    </source>
</evidence>
<name>A0A835VWB1_CHLIN</name>
<dbReference type="PANTHER" id="PTHR32523">
    <property type="entry name" value="PHYTOL KINASE 1, CHLOROPLASTIC"/>
    <property type="match status" value="1"/>
</dbReference>
<evidence type="ECO:0000256" key="14">
    <source>
        <dbReference type="ARBA" id="ARBA00024015"/>
    </source>
</evidence>
<evidence type="ECO:0000256" key="17">
    <source>
        <dbReference type="PROSITE-ProRule" id="PRU00134"/>
    </source>
</evidence>
<keyword evidence="8 17" id="KW-0863">Zinc-finger</keyword>
<organism evidence="20 21">
    <name type="scientific">Chlamydomonas incerta</name>
    <dbReference type="NCBI Taxonomy" id="51695"/>
    <lineage>
        <taxon>Eukaryota</taxon>
        <taxon>Viridiplantae</taxon>
        <taxon>Chlorophyta</taxon>
        <taxon>core chlorophytes</taxon>
        <taxon>Chlorophyceae</taxon>
        <taxon>CS clade</taxon>
        <taxon>Chlamydomonadales</taxon>
        <taxon>Chlamydomonadaceae</taxon>
        <taxon>Chlamydomonas</taxon>
    </lineage>
</organism>
<feature type="compositionally biased region" description="Gly residues" evidence="18">
    <location>
        <begin position="231"/>
        <end position="243"/>
    </location>
</feature>
<evidence type="ECO:0000256" key="6">
    <source>
        <dbReference type="ARBA" id="ARBA00022692"/>
    </source>
</evidence>
<keyword evidence="7" id="KW-0479">Metal-binding</keyword>
<dbReference type="PROSITE" id="PS01360">
    <property type="entry name" value="ZF_MYND_1"/>
    <property type="match status" value="1"/>
</dbReference>
<keyword evidence="4" id="KW-0934">Plastid</keyword>
<keyword evidence="5" id="KW-0808">Transferase</keyword>
<comment type="subcellular location">
    <subcellularLocation>
        <location evidence="1">Plastid</location>
        <location evidence="1">Chloroplast membrane</location>
        <topology evidence="1">Multi-pass membrane protein</topology>
    </subcellularLocation>
</comment>
<dbReference type="EMBL" id="JAEHOC010000040">
    <property type="protein sequence ID" value="KAG2427496.1"/>
    <property type="molecule type" value="Genomic_DNA"/>
</dbReference>
<accession>A0A835VWB1</accession>
<dbReference type="SUPFAM" id="SSF144232">
    <property type="entry name" value="HIT/MYND zinc finger-like"/>
    <property type="match status" value="1"/>
</dbReference>
<dbReference type="Gene3D" id="6.10.140.2220">
    <property type="match status" value="1"/>
</dbReference>
<keyword evidence="3" id="KW-0150">Chloroplast</keyword>
<dbReference type="AlphaFoldDB" id="A0A835VWB1"/>
<protein>
    <recommendedName>
        <fullName evidence="15">phytol kinase</fullName>
        <ecNumber evidence="15">2.7.1.182</ecNumber>
    </recommendedName>
</protein>
<feature type="region of interest" description="Disordered" evidence="18">
    <location>
        <begin position="205"/>
        <end position="267"/>
    </location>
</feature>
<proteinExistence type="inferred from homology"/>
<feature type="region of interest" description="Disordered" evidence="18">
    <location>
        <begin position="59"/>
        <end position="107"/>
    </location>
</feature>
<keyword evidence="12" id="KW-1133">Transmembrane helix</keyword>
<feature type="compositionally biased region" description="Gly residues" evidence="18">
    <location>
        <begin position="66"/>
        <end position="78"/>
    </location>
</feature>
<comment type="caution">
    <text evidence="20">The sequence shown here is derived from an EMBL/GenBank/DDBJ whole genome shotgun (WGS) entry which is preliminary data.</text>
</comment>
<dbReference type="EC" id="2.7.1.182" evidence="15"/>
<dbReference type="InterPro" id="IPR039606">
    <property type="entry name" value="Phytol/farnesol_kinase"/>
</dbReference>
<feature type="compositionally biased region" description="Low complexity" evidence="18">
    <location>
        <begin position="679"/>
        <end position="691"/>
    </location>
</feature>
<dbReference type="GO" id="GO:0016020">
    <property type="term" value="C:membrane"/>
    <property type="evidence" value="ECO:0007669"/>
    <property type="project" value="UniProtKB-SubCell"/>
</dbReference>
<evidence type="ECO:0000313" key="21">
    <source>
        <dbReference type="Proteomes" id="UP000650467"/>
    </source>
</evidence>
<gene>
    <name evidence="20" type="ORF">HXX76_012429</name>
</gene>
<dbReference type="InterPro" id="IPR002893">
    <property type="entry name" value="Znf_MYND"/>
</dbReference>
<dbReference type="Proteomes" id="UP000650467">
    <property type="component" value="Unassembled WGS sequence"/>
</dbReference>
<keyword evidence="11" id="KW-0809">Transit peptide</keyword>
<keyword evidence="9" id="KW-0418">Kinase</keyword>
<evidence type="ECO:0000256" key="9">
    <source>
        <dbReference type="ARBA" id="ARBA00022777"/>
    </source>
</evidence>
<evidence type="ECO:0000256" key="2">
    <source>
        <dbReference type="ARBA" id="ARBA00010794"/>
    </source>
</evidence>
<evidence type="ECO:0000256" key="15">
    <source>
        <dbReference type="ARBA" id="ARBA00039024"/>
    </source>
</evidence>
<keyword evidence="13" id="KW-0472">Membrane</keyword>
<comment type="similarity">
    <text evidence="2">Belongs to the polyprenol kinase family.</text>
</comment>
<feature type="domain" description="MYND-type" evidence="19">
    <location>
        <begin position="988"/>
        <end position="1041"/>
    </location>
</feature>
<evidence type="ECO:0000259" key="19">
    <source>
        <dbReference type="PROSITE" id="PS50865"/>
    </source>
</evidence>
<evidence type="ECO:0000256" key="7">
    <source>
        <dbReference type="ARBA" id="ARBA00022723"/>
    </source>
</evidence>
<evidence type="ECO:0000256" key="11">
    <source>
        <dbReference type="ARBA" id="ARBA00022946"/>
    </source>
</evidence>
<dbReference type="Pfam" id="PF01753">
    <property type="entry name" value="zf-MYND"/>
    <property type="match status" value="1"/>
</dbReference>
<evidence type="ECO:0000256" key="16">
    <source>
        <dbReference type="ARBA" id="ARBA00048889"/>
    </source>
</evidence>
<keyword evidence="10" id="KW-0862">Zinc</keyword>
<feature type="compositionally biased region" description="Low complexity" evidence="18">
    <location>
        <begin position="90"/>
        <end position="104"/>
    </location>
</feature>
<feature type="region of interest" description="Disordered" evidence="18">
    <location>
        <begin position="308"/>
        <end position="355"/>
    </location>
</feature>
<evidence type="ECO:0000313" key="20">
    <source>
        <dbReference type="EMBL" id="KAG2427496.1"/>
    </source>
</evidence>
<comment type="pathway">
    <text evidence="14">Cofactor biosynthesis; tocopherol biosynthesis.</text>
</comment>
<feature type="region of interest" description="Disordered" evidence="18">
    <location>
        <begin position="646"/>
        <end position="691"/>
    </location>
</feature>
<evidence type="ECO:0000256" key="12">
    <source>
        <dbReference type="ARBA" id="ARBA00022989"/>
    </source>
</evidence>
<reference evidence="20" key="1">
    <citation type="journal article" date="2020" name="bioRxiv">
        <title>Comparative genomics of Chlamydomonas.</title>
        <authorList>
            <person name="Craig R.J."/>
            <person name="Hasan A.R."/>
            <person name="Ness R.W."/>
            <person name="Keightley P.D."/>
        </authorList>
    </citation>
    <scope>NUCLEOTIDE SEQUENCE</scope>
    <source>
        <strain evidence="20">SAG 7.73</strain>
    </source>
</reference>
<feature type="compositionally biased region" description="Low complexity" evidence="18">
    <location>
        <begin position="244"/>
        <end position="253"/>
    </location>
</feature>
<evidence type="ECO:0000256" key="5">
    <source>
        <dbReference type="ARBA" id="ARBA00022679"/>
    </source>
</evidence>
<evidence type="ECO:0000256" key="8">
    <source>
        <dbReference type="ARBA" id="ARBA00022771"/>
    </source>
</evidence>
<evidence type="ECO:0000256" key="4">
    <source>
        <dbReference type="ARBA" id="ARBA00022640"/>
    </source>
</evidence>
<dbReference type="OrthoDB" id="553185at2759"/>
<sequence length="1061" mass="108033">MIWDDSDSYTTFIVSAQDLCNQLAGHAVGARAARALLRADVLSLYARWASQIGRRFEAGPAASSASGGGGGGGGGGGDGDGDDGDGDGAAGTDAESSEPSARSSRQNEDVEAVLWMVRVLQFMWDQAVEHGAHPADGVAELVAALRRSHLLEHLAAALLRLAGAGAAAPLEPPAPEGRSSCCLSESAYDMLELLNTFLAEVHMPGQASSSEGDGSTGGSSAGGSVSVSASGGSGGSGAGGSGSGSDASGNNSGATGGAGDRGHTGVQHTNGAVPGVVAGPAMTCFVLWALLCARLALLTSAGSVADGVDGGPIPRPPRAQSVATDAAAHSAEPRPPAAAQHPAPGGAGPHKRAHTMGRVPQGLVRPLRPNLETFTALEEAQASATAAVTAAAWVLVTVAGLPRTHAAAAAHSPQQSPQPQRQPQPEARLALRICDGIVACHAGLFSAAPSLGLLSALDKALKHVLQLLAELPPRLVAARLPQLWRALVKQLDWCAPQSAEAAASALKLLRPIRQHQQELEPPPQQQQQPQAGPAGCYSLRCALDAGLLPAMELLLRDPAFLTGPDVSTAFVAGADHVLLHTGVWPAVLAHGLLAEVAGLVATLANVARAASGLKGPRQEAEGLGPAVTALLAGLLDQMCVLGMGGEAMQGQPQPQPAHEQMPAALATGGSTGGGCDPHSPGSLAAAGGTPPAGSAAAAQQALLASFALHTWLPLLVEDAARTVSRWRAQGGPGGPLPGGPGGADGAAGQLQGVVRVVRLATTALAHTAARWGQDRMAMAPICRVLPAYGGMWRMAAVLALPVDTGRELDPGLEAALLDLVAVALAADPFSAMNVVSWFVPLPAEGQAQQPQQSQQSEQGTHVNLRRVLRPAAERHGCAALLAYLDTVAAAEEAAAKAVEGSPGVHRLAFDEAASLHRALLQDPSWQRRRDGMAYLLLPAEIEARLRDEGLVVLCFGGSLQAEIKHGTRLGGDADRNVRLLLAVMAGAAMLCGNPRCSGLDGPSALIRPGGGKTCARCKAVRYCCSACQLQHWLEGGHSQMCARIKATWESLEHMGMGMGMA</sequence>
<evidence type="ECO:0000256" key="1">
    <source>
        <dbReference type="ARBA" id="ARBA00004508"/>
    </source>
</evidence>
<dbReference type="PANTHER" id="PTHR32523:SF8">
    <property type="entry name" value="DOLICHOL KINASE"/>
    <property type="match status" value="1"/>
</dbReference>
<evidence type="ECO:0000256" key="18">
    <source>
        <dbReference type="SAM" id="MobiDB-lite"/>
    </source>
</evidence>
<keyword evidence="6" id="KW-0812">Transmembrane</keyword>
<comment type="catalytic activity">
    <reaction evidence="16">
        <text>phytol + CTP = phytyl phosphate + CDP + H(+)</text>
        <dbReference type="Rhea" id="RHEA:38055"/>
        <dbReference type="ChEBI" id="CHEBI:15378"/>
        <dbReference type="ChEBI" id="CHEBI:17327"/>
        <dbReference type="ChEBI" id="CHEBI:37563"/>
        <dbReference type="ChEBI" id="CHEBI:58069"/>
        <dbReference type="ChEBI" id="CHEBI:75483"/>
        <dbReference type="EC" id="2.7.1.182"/>
    </reaction>
</comment>
<dbReference type="GO" id="GO:0008270">
    <property type="term" value="F:zinc ion binding"/>
    <property type="evidence" value="ECO:0007669"/>
    <property type="project" value="UniProtKB-KW"/>
</dbReference>
<keyword evidence="21" id="KW-1185">Reference proteome</keyword>
<dbReference type="GO" id="GO:0009507">
    <property type="term" value="C:chloroplast"/>
    <property type="evidence" value="ECO:0007669"/>
    <property type="project" value="UniProtKB-SubCell"/>
</dbReference>
<dbReference type="GO" id="GO:0010276">
    <property type="term" value="F:phytol kinase activity"/>
    <property type="evidence" value="ECO:0007669"/>
    <property type="project" value="UniProtKB-EC"/>
</dbReference>
<evidence type="ECO:0000256" key="3">
    <source>
        <dbReference type="ARBA" id="ARBA00022528"/>
    </source>
</evidence>
<evidence type="ECO:0000256" key="13">
    <source>
        <dbReference type="ARBA" id="ARBA00023136"/>
    </source>
</evidence>
<feature type="region of interest" description="Disordered" evidence="18">
    <location>
        <begin position="406"/>
        <end position="425"/>
    </location>
</feature>